<name>A0A915B1Q8_PARUN</name>
<dbReference type="Gene3D" id="1.25.40.530">
    <property type="entry name" value="MyTH4 domain"/>
    <property type="match status" value="1"/>
</dbReference>
<sequence length="760" mass="84809">FISSKFYYRKFYFSVNISSLRVPQHCCASTSRKEQQRSLQRRSLFTCRSSHYLEKLSSAQRNLQLCHQALLSFSAMVDNMNGTETTGGVGMEWVEIVEPQTKQHMYANLRTGQCAWEPPEGVRVKRTDSNQWWELFDSNTQRFYYYNATSMKTVWQRPFDCDIIPLAKLQTLKENTEVCSSAEHGASAEKETKTKRNSETQTSPKEGRRSAGTRSSSRVLYAQNISPDSGVVAARHLGSPCVSLPKRANAARLQNTSTSVDPLLTSVKELCLKPRHDGTLTVQCGGALLGPQVGVHDESPTTCCRQPQSRSPHFVPQVAAVSAGHVGALSTVMCNQSVASITSASATPLFSAAHTSTLGSCTSLALSNNSRFPLDETPTAGPKKVHGGLASSHAQDFTYETESWTKDSIKQPVSGSLDDKSLRKEAPGLFKAVQCYMGDRKSKMSADQLALSLCESGMSRQSVGDELFCQLMKQLSNNERCDSLRRGWELMAIFLSFFAPSSEQITQKLIRFVDANSDRLLDTPEVPVSHYAIQCARRLSRASQRLKPTLQLVQESRVHIFSPPQFCAPLEELMEMQAEKYPDRLLPWVQTTLIDLILSSDGQHTEGLFRVNANPEHIHTARLRLDRGLVPVVRDAHVPAALLKLWLRSLPEAVLPDALYSRCLAVCDQPEEACRLIELLPSVNRLVIAKLLHLLQLLAEEETVKYTKMDVCNLAMVMAPNMLRCGSDDPRVMFDNARREMTFIKTLILNYDTTFVRSIS</sequence>
<evidence type="ECO:0000259" key="3">
    <source>
        <dbReference type="PROSITE" id="PS50238"/>
    </source>
</evidence>
<evidence type="ECO:0000256" key="1">
    <source>
        <dbReference type="SAM" id="MobiDB-lite"/>
    </source>
</evidence>
<evidence type="ECO:0000259" key="2">
    <source>
        <dbReference type="PROSITE" id="PS50020"/>
    </source>
</evidence>
<dbReference type="SMART" id="SM00324">
    <property type="entry name" value="RhoGAP"/>
    <property type="match status" value="1"/>
</dbReference>
<dbReference type="PROSITE" id="PS51016">
    <property type="entry name" value="MYTH4"/>
    <property type="match status" value="1"/>
</dbReference>
<feature type="region of interest" description="Disordered" evidence="1">
    <location>
        <begin position="180"/>
        <end position="219"/>
    </location>
</feature>
<dbReference type="InterPro" id="IPR000198">
    <property type="entry name" value="RhoGAP_dom"/>
</dbReference>
<reference evidence="6" key="1">
    <citation type="submission" date="2022-11" db="UniProtKB">
        <authorList>
            <consortium name="WormBaseParasite"/>
        </authorList>
    </citation>
    <scope>IDENTIFICATION</scope>
</reference>
<dbReference type="PROSITE" id="PS00018">
    <property type="entry name" value="EF_HAND_1"/>
    <property type="match status" value="1"/>
</dbReference>
<dbReference type="GO" id="GO:0005096">
    <property type="term" value="F:GTPase activator activity"/>
    <property type="evidence" value="ECO:0007669"/>
    <property type="project" value="TreeGrafter"/>
</dbReference>
<dbReference type="SMART" id="SM00139">
    <property type="entry name" value="MyTH4"/>
    <property type="match status" value="1"/>
</dbReference>
<dbReference type="Pfam" id="PF00620">
    <property type="entry name" value="RhoGAP"/>
    <property type="match status" value="1"/>
</dbReference>
<dbReference type="InterPro" id="IPR000857">
    <property type="entry name" value="MyTH4_dom"/>
</dbReference>
<dbReference type="GO" id="GO:0007165">
    <property type="term" value="P:signal transduction"/>
    <property type="evidence" value="ECO:0007669"/>
    <property type="project" value="InterPro"/>
</dbReference>
<dbReference type="InterPro" id="IPR038185">
    <property type="entry name" value="MyTH4_dom_sf"/>
</dbReference>
<dbReference type="PROSITE" id="PS50020">
    <property type="entry name" value="WW_DOMAIN_2"/>
    <property type="match status" value="1"/>
</dbReference>
<dbReference type="GO" id="GO:0005856">
    <property type="term" value="C:cytoskeleton"/>
    <property type="evidence" value="ECO:0007669"/>
    <property type="project" value="InterPro"/>
</dbReference>
<dbReference type="PANTHER" id="PTHR45876">
    <property type="entry name" value="FI04035P"/>
    <property type="match status" value="1"/>
</dbReference>
<evidence type="ECO:0000259" key="4">
    <source>
        <dbReference type="PROSITE" id="PS51016"/>
    </source>
</evidence>
<dbReference type="PROSITE" id="PS50238">
    <property type="entry name" value="RHOGAP"/>
    <property type="match status" value="1"/>
</dbReference>
<feature type="compositionally biased region" description="Basic and acidic residues" evidence="1">
    <location>
        <begin position="186"/>
        <end position="198"/>
    </location>
</feature>
<dbReference type="InterPro" id="IPR036020">
    <property type="entry name" value="WW_dom_sf"/>
</dbReference>
<protein>
    <submittedName>
        <fullName evidence="6">Rho GTPase-activating protein 39</fullName>
    </submittedName>
</protein>
<evidence type="ECO:0000313" key="5">
    <source>
        <dbReference type="Proteomes" id="UP000887569"/>
    </source>
</evidence>
<dbReference type="Gene3D" id="1.10.555.10">
    <property type="entry name" value="Rho GTPase activation protein"/>
    <property type="match status" value="1"/>
</dbReference>
<dbReference type="Proteomes" id="UP000887569">
    <property type="component" value="Unplaced"/>
</dbReference>
<dbReference type="SUPFAM" id="SSF48350">
    <property type="entry name" value="GTPase activation domain, GAP"/>
    <property type="match status" value="1"/>
</dbReference>
<evidence type="ECO:0000313" key="6">
    <source>
        <dbReference type="WBParaSite" id="PgR023_g117_t01"/>
    </source>
</evidence>
<feature type="domain" description="WW" evidence="2">
    <location>
        <begin position="133"/>
        <end position="160"/>
    </location>
</feature>
<dbReference type="SUPFAM" id="SSF51045">
    <property type="entry name" value="WW domain"/>
    <property type="match status" value="1"/>
</dbReference>
<dbReference type="WBParaSite" id="PgR023_g117_t01">
    <property type="protein sequence ID" value="PgR023_g117_t01"/>
    <property type="gene ID" value="PgR023_g117"/>
</dbReference>
<organism evidence="5 6">
    <name type="scientific">Parascaris univalens</name>
    <name type="common">Nematode worm</name>
    <dbReference type="NCBI Taxonomy" id="6257"/>
    <lineage>
        <taxon>Eukaryota</taxon>
        <taxon>Metazoa</taxon>
        <taxon>Ecdysozoa</taxon>
        <taxon>Nematoda</taxon>
        <taxon>Chromadorea</taxon>
        <taxon>Rhabditida</taxon>
        <taxon>Spirurina</taxon>
        <taxon>Ascaridomorpha</taxon>
        <taxon>Ascaridoidea</taxon>
        <taxon>Ascarididae</taxon>
        <taxon>Parascaris</taxon>
    </lineage>
</organism>
<dbReference type="GO" id="GO:0005737">
    <property type="term" value="C:cytoplasm"/>
    <property type="evidence" value="ECO:0007669"/>
    <property type="project" value="TreeGrafter"/>
</dbReference>
<proteinExistence type="predicted"/>
<accession>A0A915B1Q8</accession>
<dbReference type="FunFam" id="1.10.555.10:FF:000045">
    <property type="entry name" value="RhoGAP domain containing protein"/>
    <property type="match status" value="1"/>
</dbReference>
<dbReference type="InterPro" id="IPR008936">
    <property type="entry name" value="Rho_GTPase_activation_prot"/>
</dbReference>
<dbReference type="PANTHER" id="PTHR45876:SF8">
    <property type="entry name" value="FI04035P"/>
    <property type="match status" value="1"/>
</dbReference>
<dbReference type="InterPro" id="IPR001202">
    <property type="entry name" value="WW_dom"/>
</dbReference>
<keyword evidence="5" id="KW-1185">Reference proteome</keyword>
<dbReference type="Gene3D" id="2.20.70.10">
    <property type="match status" value="1"/>
</dbReference>
<dbReference type="FunFam" id="2.20.70.10:FF:000022">
    <property type="entry name" value="Rho GTPase activating protein 39"/>
    <property type="match status" value="1"/>
</dbReference>
<feature type="domain" description="Rho-GAP" evidence="3">
    <location>
        <begin position="568"/>
        <end position="755"/>
    </location>
</feature>
<feature type="domain" description="MyTH4" evidence="4">
    <location>
        <begin position="404"/>
        <end position="564"/>
    </location>
</feature>
<dbReference type="AlphaFoldDB" id="A0A915B1Q8"/>
<dbReference type="InterPro" id="IPR018247">
    <property type="entry name" value="EF_Hand_1_Ca_BS"/>
</dbReference>
<dbReference type="Pfam" id="PF00784">
    <property type="entry name" value="MyTH4"/>
    <property type="match status" value="1"/>
</dbReference>